<dbReference type="SMART" id="SM01248">
    <property type="entry name" value="KaiB"/>
    <property type="match status" value="1"/>
</dbReference>
<dbReference type="Proteomes" id="UP001431572">
    <property type="component" value="Chromosome 1"/>
</dbReference>
<dbReference type="Proteomes" id="UP000521676">
    <property type="component" value="Unassembled WGS sequence"/>
</dbReference>
<dbReference type="PANTHER" id="PTHR41709:SF2">
    <property type="entry name" value="CIRCADIAN CLOCK PROTEIN KAIB2"/>
    <property type="match status" value="1"/>
</dbReference>
<reference evidence="2 4" key="1">
    <citation type="submission" date="2020-06" db="EMBL/GenBank/DDBJ databases">
        <title>Anoxygenic phototrophic Chloroflexota member uses a Type I reaction center.</title>
        <authorList>
            <person name="Tsuji J.M."/>
            <person name="Shaw N.A."/>
            <person name="Nagashima S."/>
            <person name="Venkiteswaran J."/>
            <person name="Schiff S.L."/>
            <person name="Hanada S."/>
            <person name="Tank M."/>
            <person name="Neufeld J.D."/>
        </authorList>
    </citation>
    <scope>NUCLEOTIDE SEQUENCE [LARGE SCALE GENOMIC DNA]</scope>
    <source>
        <strain evidence="2">L227-S17</strain>
    </source>
</reference>
<evidence type="ECO:0000313" key="2">
    <source>
        <dbReference type="EMBL" id="NWJ44441.1"/>
    </source>
</evidence>
<dbReference type="PANTHER" id="PTHR41709">
    <property type="entry name" value="KAIB-LIKE PROTEIN 1"/>
    <property type="match status" value="1"/>
</dbReference>
<dbReference type="Pfam" id="PF07689">
    <property type="entry name" value="KaiB"/>
    <property type="match status" value="1"/>
</dbReference>
<dbReference type="Gene3D" id="3.40.30.10">
    <property type="entry name" value="Glutaredoxin"/>
    <property type="match status" value="1"/>
</dbReference>
<sequence>MSKYLLKLYITGHTSKSERAISNLYQICDEIIPGQYEITIVDVLERPNLAEEDKIIATPTLVKQIPPPARRVIGDLTDKNKVITGLDLHISVEERVKE</sequence>
<dbReference type="InterPro" id="IPR011649">
    <property type="entry name" value="KaiB_domain"/>
</dbReference>
<keyword evidence="5" id="KW-1185">Reference proteome</keyword>
<dbReference type="AlphaFoldDB" id="A0A8T7LZM6"/>
<evidence type="ECO:0000259" key="1">
    <source>
        <dbReference type="SMART" id="SM01248"/>
    </source>
</evidence>
<dbReference type="InterPro" id="IPR036249">
    <property type="entry name" value="Thioredoxin-like_sf"/>
</dbReference>
<dbReference type="RefSeq" id="WP_341468216.1">
    <property type="nucleotide sequence ID" value="NZ_CP128399.1"/>
</dbReference>
<dbReference type="SUPFAM" id="SSF52833">
    <property type="entry name" value="Thioredoxin-like"/>
    <property type="match status" value="1"/>
</dbReference>
<proteinExistence type="predicted"/>
<organism evidence="2 4">
    <name type="scientific">Candidatus Chlorohelix allophototropha</name>
    <dbReference type="NCBI Taxonomy" id="3003348"/>
    <lineage>
        <taxon>Bacteria</taxon>
        <taxon>Bacillati</taxon>
        <taxon>Chloroflexota</taxon>
        <taxon>Chloroflexia</taxon>
        <taxon>Candidatus Chloroheliales</taxon>
        <taxon>Candidatus Chloroheliaceae</taxon>
        <taxon>Candidatus Chlorohelix</taxon>
    </lineage>
</organism>
<dbReference type="CDD" id="cd02978">
    <property type="entry name" value="KaiB_like"/>
    <property type="match status" value="1"/>
</dbReference>
<accession>A0A8T7LZM6</accession>
<evidence type="ECO:0000313" key="5">
    <source>
        <dbReference type="Proteomes" id="UP001431572"/>
    </source>
</evidence>
<evidence type="ECO:0000313" key="4">
    <source>
        <dbReference type="Proteomes" id="UP000521676"/>
    </source>
</evidence>
<dbReference type="InterPro" id="IPR039022">
    <property type="entry name" value="KaiB-like"/>
</dbReference>
<protein>
    <submittedName>
        <fullName evidence="2">Circadian clock protein KaiB</fullName>
    </submittedName>
</protein>
<evidence type="ECO:0000313" key="3">
    <source>
        <dbReference type="EMBL" id="WJW66332.1"/>
    </source>
</evidence>
<dbReference type="EMBL" id="JACATZ010000001">
    <property type="protein sequence ID" value="NWJ44441.1"/>
    <property type="molecule type" value="Genomic_DNA"/>
</dbReference>
<gene>
    <name evidence="2" type="ORF">HXX08_01040</name>
    <name evidence="3" type="ORF">OZ401_002128</name>
</gene>
<dbReference type="EMBL" id="CP128399">
    <property type="protein sequence ID" value="WJW66332.1"/>
    <property type="molecule type" value="Genomic_DNA"/>
</dbReference>
<name>A0A8T7LZM6_9CHLR</name>
<dbReference type="GO" id="GO:0048511">
    <property type="term" value="P:rhythmic process"/>
    <property type="evidence" value="ECO:0007669"/>
    <property type="project" value="InterPro"/>
</dbReference>
<feature type="domain" description="KaiB" evidence="1">
    <location>
        <begin position="7"/>
        <end position="88"/>
    </location>
</feature>
<reference evidence="3" key="2">
    <citation type="journal article" date="2024" name="Nature">
        <title>Anoxygenic phototroph of the Chloroflexota uses a type I reaction centre.</title>
        <authorList>
            <person name="Tsuji J.M."/>
            <person name="Shaw N.A."/>
            <person name="Nagashima S."/>
            <person name="Venkiteswaran J.J."/>
            <person name="Schiff S.L."/>
            <person name="Watanabe T."/>
            <person name="Fukui M."/>
            <person name="Hanada S."/>
            <person name="Tank M."/>
            <person name="Neufeld J.D."/>
        </authorList>
    </citation>
    <scope>NUCLEOTIDE SEQUENCE</scope>
    <source>
        <strain evidence="3">L227-S17</strain>
    </source>
</reference>